<dbReference type="Pfam" id="PF00441">
    <property type="entry name" value="Acyl-CoA_dh_1"/>
    <property type="match status" value="1"/>
</dbReference>
<keyword evidence="4 6" id="KW-0274">FAD</keyword>
<evidence type="ECO:0000256" key="5">
    <source>
        <dbReference type="ARBA" id="ARBA00023002"/>
    </source>
</evidence>
<dbReference type="InterPro" id="IPR013786">
    <property type="entry name" value="AcylCoA_DH/ox_N"/>
</dbReference>
<dbReference type="InterPro" id="IPR009100">
    <property type="entry name" value="AcylCoA_DH/oxidase_NM_dom_sf"/>
</dbReference>
<dbReference type="InterPro" id="IPR037069">
    <property type="entry name" value="AcylCoA_DH/ox_N_sf"/>
</dbReference>
<dbReference type="Gene3D" id="1.20.140.10">
    <property type="entry name" value="Butyryl-CoA Dehydrogenase, subunit A, domain 3"/>
    <property type="match status" value="1"/>
</dbReference>
<dbReference type="Pfam" id="PF02770">
    <property type="entry name" value="Acyl-CoA_dh_M"/>
    <property type="match status" value="1"/>
</dbReference>
<dbReference type="InterPro" id="IPR006091">
    <property type="entry name" value="Acyl-CoA_Oxase/DH_mid-dom"/>
</dbReference>
<dbReference type="InterPro" id="IPR036250">
    <property type="entry name" value="AcylCo_DH-like_C"/>
</dbReference>
<comment type="similarity">
    <text evidence="2 6">Belongs to the acyl-CoA dehydrogenase family.</text>
</comment>
<evidence type="ECO:0000256" key="6">
    <source>
        <dbReference type="RuleBase" id="RU362125"/>
    </source>
</evidence>
<evidence type="ECO:0000256" key="4">
    <source>
        <dbReference type="ARBA" id="ARBA00022827"/>
    </source>
</evidence>
<dbReference type="GO" id="GO:0050660">
    <property type="term" value="F:flavin adenine dinucleotide binding"/>
    <property type="evidence" value="ECO:0007669"/>
    <property type="project" value="InterPro"/>
</dbReference>
<feature type="domain" description="Acyl-CoA dehydrogenase/oxidase C-terminal" evidence="7">
    <location>
        <begin position="226"/>
        <end position="378"/>
    </location>
</feature>
<dbReference type="InterPro" id="IPR009075">
    <property type="entry name" value="AcylCo_DH/oxidase_C"/>
</dbReference>
<evidence type="ECO:0000256" key="2">
    <source>
        <dbReference type="ARBA" id="ARBA00009347"/>
    </source>
</evidence>
<organism evidence="10 11">
    <name type="scientific">Frankia canadensis</name>
    <dbReference type="NCBI Taxonomy" id="1836972"/>
    <lineage>
        <taxon>Bacteria</taxon>
        <taxon>Bacillati</taxon>
        <taxon>Actinomycetota</taxon>
        <taxon>Actinomycetes</taxon>
        <taxon>Frankiales</taxon>
        <taxon>Frankiaceae</taxon>
        <taxon>Frankia</taxon>
    </lineage>
</organism>
<gene>
    <name evidence="10" type="ORF">FRACA_2400010</name>
</gene>
<dbReference type="PROSITE" id="PS00073">
    <property type="entry name" value="ACYL_COA_DH_2"/>
    <property type="match status" value="1"/>
</dbReference>
<evidence type="ECO:0000259" key="9">
    <source>
        <dbReference type="Pfam" id="PF02771"/>
    </source>
</evidence>
<dbReference type="InterPro" id="IPR006089">
    <property type="entry name" value="Acyl-CoA_DH_CS"/>
</dbReference>
<evidence type="ECO:0000313" key="11">
    <source>
        <dbReference type="Proteomes" id="UP000234331"/>
    </source>
</evidence>
<dbReference type="Pfam" id="PF02771">
    <property type="entry name" value="Acyl-CoA_dh_N"/>
    <property type="match status" value="1"/>
</dbReference>
<dbReference type="PIRSF" id="PIRSF016578">
    <property type="entry name" value="HsaA"/>
    <property type="match status" value="1"/>
</dbReference>
<comment type="cofactor">
    <cofactor evidence="1 6">
        <name>FAD</name>
        <dbReference type="ChEBI" id="CHEBI:57692"/>
    </cofactor>
</comment>
<dbReference type="InterPro" id="IPR046373">
    <property type="entry name" value="Acyl-CoA_Oxase/DH_mid-dom_sf"/>
</dbReference>
<reference evidence="10 11" key="1">
    <citation type="submission" date="2017-06" db="EMBL/GenBank/DDBJ databases">
        <authorList>
            <person name="Kim H.J."/>
            <person name="Triplett B.A."/>
        </authorList>
    </citation>
    <scope>NUCLEOTIDE SEQUENCE [LARGE SCALE GENOMIC DNA]</scope>
    <source>
        <strain evidence="10">FRACA_ARgP5</strain>
    </source>
</reference>
<proteinExistence type="inferred from homology"/>
<evidence type="ECO:0000256" key="1">
    <source>
        <dbReference type="ARBA" id="ARBA00001974"/>
    </source>
</evidence>
<dbReference type="Gene3D" id="1.10.540.10">
    <property type="entry name" value="Acyl-CoA dehydrogenase/oxidase, N-terminal domain"/>
    <property type="match status" value="1"/>
</dbReference>
<dbReference type="PANTHER" id="PTHR43884:SF12">
    <property type="entry name" value="ISOVALERYL-COA DEHYDROGENASE, MITOCHONDRIAL-RELATED"/>
    <property type="match status" value="1"/>
</dbReference>
<feature type="domain" description="Acyl-CoA oxidase/dehydrogenase middle" evidence="8">
    <location>
        <begin position="120"/>
        <end position="211"/>
    </location>
</feature>
<dbReference type="Gene3D" id="2.40.110.10">
    <property type="entry name" value="Butyryl-CoA Dehydrogenase, subunit A, domain 2"/>
    <property type="match status" value="1"/>
</dbReference>
<feature type="domain" description="Acyl-CoA dehydrogenase/oxidase N-terminal" evidence="9">
    <location>
        <begin position="5"/>
        <end position="115"/>
    </location>
</feature>
<keyword evidence="11" id="KW-1185">Reference proteome</keyword>
<protein>
    <recommendedName>
        <fullName evidence="12">Acyl-CoA dehydrogenase</fullName>
    </recommendedName>
</protein>
<dbReference type="SUPFAM" id="SSF47203">
    <property type="entry name" value="Acyl-CoA dehydrogenase C-terminal domain-like"/>
    <property type="match status" value="1"/>
</dbReference>
<evidence type="ECO:0008006" key="12">
    <source>
        <dbReference type="Google" id="ProtNLM"/>
    </source>
</evidence>
<dbReference type="Proteomes" id="UP000234331">
    <property type="component" value="Unassembled WGS sequence"/>
</dbReference>
<dbReference type="EMBL" id="FZMO01000158">
    <property type="protein sequence ID" value="SNQ48363.1"/>
    <property type="molecule type" value="Genomic_DNA"/>
</dbReference>
<evidence type="ECO:0000256" key="3">
    <source>
        <dbReference type="ARBA" id="ARBA00022630"/>
    </source>
</evidence>
<evidence type="ECO:0000259" key="7">
    <source>
        <dbReference type="Pfam" id="PF00441"/>
    </source>
</evidence>
<sequence>MLSDDEKALFRETVRDFAAKEITPIAERLDRTDAFPHDLHRSMAAGGLVQLAVPSEYGGPGAGITAVCIAREEVAAAGSMAMATLAGQNNNMVMPVLGYGTEEQKNRLLPQLAEGGVSLLAFTEPEGGSDPRRITTTAVRDGDEWVINGAKSYITWGKVARFAMIVARTGGVPGGRGLSTFVVETSAPGFVEDRHNVKMGQRGLPNVDLRLVDLRVPHENLLGGEGGGLAASLHGLQINRPAMAAIALGGARGALDYAIRFVREREQGGRGLARHQGLRWMIADAATKLEAARRMVYGAAELIDAGAPSAQVVQMSSMAKYFATEVAVEVVSTAVQLLGGAGYLAEHPVERFLRDVRVATIYEGTSEIQKNTIARGILGRETEV</sequence>
<dbReference type="SUPFAM" id="SSF56645">
    <property type="entry name" value="Acyl-CoA dehydrogenase NM domain-like"/>
    <property type="match status" value="1"/>
</dbReference>
<keyword evidence="5 6" id="KW-0560">Oxidoreductase</keyword>
<evidence type="ECO:0000313" key="10">
    <source>
        <dbReference type="EMBL" id="SNQ48363.1"/>
    </source>
</evidence>
<dbReference type="AlphaFoldDB" id="A0A2I2KRS1"/>
<name>A0A2I2KRS1_9ACTN</name>
<dbReference type="FunFam" id="1.20.140.10:FF:000001">
    <property type="entry name" value="Acyl-CoA dehydrogenase"/>
    <property type="match status" value="1"/>
</dbReference>
<dbReference type="RefSeq" id="WP_165818390.1">
    <property type="nucleotide sequence ID" value="NZ_FZMO01000158.1"/>
</dbReference>
<evidence type="ECO:0000259" key="8">
    <source>
        <dbReference type="Pfam" id="PF02770"/>
    </source>
</evidence>
<dbReference type="PANTHER" id="PTHR43884">
    <property type="entry name" value="ACYL-COA DEHYDROGENASE"/>
    <property type="match status" value="1"/>
</dbReference>
<accession>A0A2I2KRS1</accession>
<dbReference type="GO" id="GO:0003995">
    <property type="term" value="F:acyl-CoA dehydrogenase activity"/>
    <property type="evidence" value="ECO:0007669"/>
    <property type="project" value="InterPro"/>
</dbReference>
<keyword evidence="3 6" id="KW-0285">Flavoprotein</keyword>